<dbReference type="EMBL" id="JYDS01000369">
    <property type="protein sequence ID" value="KRZ10202.1"/>
    <property type="molecule type" value="Genomic_DNA"/>
</dbReference>
<dbReference type="Proteomes" id="UP000054815">
    <property type="component" value="Unassembled WGS sequence"/>
</dbReference>
<evidence type="ECO:0000313" key="7">
    <source>
        <dbReference type="Proteomes" id="UP000054632"/>
    </source>
</evidence>
<comment type="caution">
    <text evidence="3">The sequence shown here is derived from an EMBL/GenBank/DDBJ whole genome shotgun (WGS) entry which is preliminary data.</text>
</comment>
<name>A0A0V0XJJ6_TRIPS</name>
<evidence type="ECO:0000256" key="2">
    <source>
        <dbReference type="SAM" id="Phobius"/>
    </source>
</evidence>
<gene>
    <name evidence="4" type="ORF">T4A_3840</name>
    <name evidence="5" type="ORF">T4B_2724</name>
    <name evidence="6" type="ORF">T4C_3448</name>
    <name evidence="3" type="ORF">T4E_4825</name>
</gene>
<evidence type="ECO:0000313" key="5">
    <source>
        <dbReference type="EMBL" id="KRZ10202.1"/>
    </source>
</evidence>
<dbReference type="EMBL" id="JYDV01000019">
    <property type="protein sequence ID" value="KRZ41656.1"/>
    <property type="molecule type" value="Genomic_DNA"/>
</dbReference>
<feature type="region of interest" description="Disordered" evidence="1">
    <location>
        <begin position="33"/>
        <end position="60"/>
    </location>
</feature>
<evidence type="ECO:0000313" key="6">
    <source>
        <dbReference type="EMBL" id="KRZ41656.1"/>
    </source>
</evidence>
<evidence type="ECO:0000313" key="4">
    <source>
        <dbReference type="EMBL" id="KRY71540.1"/>
    </source>
</evidence>
<dbReference type="AlphaFoldDB" id="A0A0V0XJJ6"/>
<dbReference type="EMBL" id="JYDR01000056">
    <property type="protein sequence ID" value="KRY71540.1"/>
    <property type="molecule type" value="Genomic_DNA"/>
</dbReference>
<reference evidence="7 8" key="1">
    <citation type="submission" date="2015-01" db="EMBL/GenBank/DDBJ databases">
        <title>Evolution of Trichinella species and genotypes.</title>
        <authorList>
            <person name="Korhonen P.K."/>
            <person name="Edoardo P."/>
            <person name="Giuseppe L.R."/>
            <person name="Gasser R.B."/>
        </authorList>
    </citation>
    <scope>NUCLEOTIDE SEQUENCE [LARGE SCALE GENOMIC DNA]</scope>
    <source>
        <strain evidence="4">ISS13</strain>
        <strain evidence="3">ISS141</strain>
        <strain evidence="6">ISS176</strain>
        <strain evidence="5">ISS588</strain>
    </source>
</reference>
<evidence type="ECO:0000256" key="1">
    <source>
        <dbReference type="SAM" id="MobiDB-lite"/>
    </source>
</evidence>
<protein>
    <submittedName>
        <fullName evidence="3">Uncharacterized protein</fullName>
    </submittedName>
</protein>
<sequence>MAEYGREYTCVCGFGVIVCLVVICCGQMFSSKRVDGRKVNSDGDGPDESIKAEADPPTVTADPLQEKIKCNYGWHSLGRTLDS</sequence>
<organism evidence="3 9">
    <name type="scientific">Trichinella pseudospiralis</name>
    <name type="common">Parasitic roundworm</name>
    <dbReference type="NCBI Taxonomy" id="6337"/>
    <lineage>
        <taxon>Eukaryota</taxon>
        <taxon>Metazoa</taxon>
        <taxon>Ecdysozoa</taxon>
        <taxon>Nematoda</taxon>
        <taxon>Enoplea</taxon>
        <taxon>Dorylaimia</taxon>
        <taxon>Trichinellida</taxon>
        <taxon>Trichinellidae</taxon>
        <taxon>Trichinella</taxon>
    </lineage>
</organism>
<keyword evidence="2" id="KW-1133">Transmembrane helix</keyword>
<keyword evidence="2" id="KW-0812">Transmembrane</keyword>
<keyword evidence="2" id="KW-0472">Membrane</keyword>
<dbReference type="Proteomes" id="UP000054805">
    <property type="component" value="Unassembled WGS sequence"/>
</dbReference>
<feature type="transmembrane region" description="Helical" evidence="2">
    <location>
        <begin position="6"/>
        <end position="29"/>
    </location>
</feature>
<keyword evidence="8" id="KW-1185">Reference proteome</keyword>
<dbReference type="EMBL" id="JYDU01000247">
    <property type="protein sequence ID" value="KRX88182.1"/>
    <property type="molecule type" value="Genomic_DNA"/>
</dbReference>
<evidence type="ECO:0000313" key="3">
    <source>
        <dbReference type="EMBL" id="KRX88182.1"/>
    </source>
</evidence>
<evidence type="ECO:0000313" key="8">
    <source>
        <dbReference type="Proteomes" id="UP000054805"/>
    </source>
</evidence>
<dbReference type="Proteomes" id="UP000054826">
    <property type="component" value="Unassembled WGS sequence"/>
</dbReference>
<accession>A0A0V0XJJ6</accession>
<evidence type="ECO:0000313" key="9">
    <source>
        <dbReference type="Proteomes" id="UP000054815"/>
    </source>
</evidence>
<dbReference type="Proteomes" id="UP000054632">
    <property type="component" value="Unassembled WGS sequence"/>
</dbReference>
<proteinExistence type="predicted"/>